<name>A0ABX5KFF1_9BURK</name>
<gene>
    <name evidence="3" type="ORF">C7402_115168</name>
</gene>
<dbReference type="Pfam" id="PF12172">
    <property type="entry name" value="zf-ChsH2"/>
    <property type="match status" value="1"/>
</dbReference>
<keyword evidence="4" id="KW-1185">Reference proteome</keyword>
<evidence type="ECO:0000313" key="3">
    <source>
        <dbReference type="EMBL" id="PVX77109.1"/>
    </source>
</evidence>
<evidence type="ECO:0008006" key="5">
    <source>
        <dbReference type="Google" id="ProtNLM"/>
    </source>
</evidence>
<dbReference type="InterPro" id="IPR022002">
    <property type="entry name" value="ChsH2_Znr"/>
</dbReference>
<dbReference type="PANTHER" id="PTHR34075">
    <property type="entry name" value="BLR3430 PROTEIN"/>
    <property type="match status" value="1"/>
</dbReference>
<dbReference type="SUPFAM" id="SSF50249">
    <property type="entry name" value="Nucleic acid-binding proteins"/>
    <property type="match status" value="1"/>
</dbReference>
<dbReference type="Proteomes" id="UP000245712">
    <property type="component" value="Unassembled WGS sequence"/>
</dbReference>
<sequence length="129" mass="13792">MQEELVSRSDGALAHVEGLRHGVLRFQRCTSCARAQTLARYACSGCGKSTLVWEDSNAQGNVVATTTVTRAPSEAFAALAPYVLVIVELDEGARVMGHGAKGLRIGDRVAATYFAHGERTLLRFVALEG</sequence>
<dbReference type="InterPro" id="IPR052513">
    <property type="entry name" value="Thioester_dehydratase-like"/>
</dbReference>
<feature type="domain" description="ChsH2 rubredoxin-like zinc ribbon" evidence="2">
    <location>
        <begin position="17"/>
        <end position="51"/>
    </location>
</feature>
<dbReference type="InterPro" id="IPR002878">
    <property type="entry name" value="ChsH2_C"/>
</dbReference>
<proteinExistence type="predicted"/>
<dbReference type="RefSeq" id="WP_116613059.1">
    <property type="nucleotide sequence ID" value="NZ_QEOB01000015.1"/>
</dbReference>
<comment type="caution">
    <text evidence="3">The sequence shown here is derived from an EMBL/GenBank/DDBJ whole genome shotgun (WGS) entry which is preliminary data.</text>
</comment>
<evidence type="ECO:0000259" key="2">
    <source>
        <dbReference type="Pfam" id="PF12172"/>
    </source>
</evidence>
<evidence type="ECO:0000259" key="1">
    <source>
        <dbReference type="Pfam" id="PF01796"/>
    </source>
</evidence>
<organism evidence="3 4">
    <name type="scientific">Paraburkholderia unamae</name>
    <dbReference type="NCBI Taxonomy" id="219649"/>
    <lineage>
        <taxon>Bacteria</taxon>
        <taxon>Pseudomonadati</taxon>
        <taxon>Pseudomonadota</taxon>
        <taxon>Betaproteobacteria</taxon>
        <taxon>Burkholderiales</taxon>
        <taxon>Burkholderiaceae</taxon>
        <taxon>Paraburkholderia</taxon>
    </lineage>
</organism>
<protein>
    <recommendedName>
        <fullName evidence="5">OB-fold protein</fullName>
    </recommendedName>
</protein>
<reference evidence="3 4" key="1">
    <citation type="submission" date="2018-05" db="EMBL/GenBank/DDBJ databases">
        <title>Genomic Encyclopedia of Type Strains, Phase IV (KMG-V): Genome sequencing to study the core and pangenomes of soil and plant-associated prokaryotes.</title>
        <authorList>
            <person name="Whitman W."/>
        </authorList>
    </citation>
    <scope>NUCLEOTIDE SEQUENCE [LARGE SCALE GENOMIC DNA]</scope>
    <source>
        <strain evidence="3 4">SCZa-39</strain>
    </source>
</reference>
<evidence type="ECO:0000313" key="4">
    <source>
        <dbReference type="Proteomes" id="UP000245712"/>
    </source>
</evidence>
<dbReference type="Pfam" id="PF01796">
    <property type="entry name" value="OB_ChsH2_C"/>
    <property type="match status" value="1"/>
</dbReference>
<dbReference type="InterPro" id="IPR012340">
    <property type="entry name" value="NA-bd_OB-fold"/>
</dbReference>
<accession>A0ABX5KFF1</accession>
<feature type="domain" description="ChsH2 C-terminal OB-fold" evidence="1">
    <location>
        <begin position="53"/>
        <end position="112"/>
    </location>
</feature>
<dbReference type="PANTHER" id="PTHR34075:SF5">
    <property type="entry name" value="BLR3430 PROTEIN"/>
    <property type="match status" value="1"/>
</dbReference>
<dbReference type="EMBL" id="QEOB01000015">
    <property type="protein sequence ID" value="PVX77109.1"/>
    <property type="molecule type" value="Genomic_DNA"/>
</dbReference>